<name>A0A3S4XU19_9NEIS</name>
<organism evidence="1 2">
    <name type="scientific">Neisseria animaloris</name>
    <dbReference type="NCBI Taxonomy" id="326522"/>
    <lineage>
        <taxon>Bacteria</taxon>
        <taxon>Pseudomonadati</taxon>
        <taxon>Pseudomonadota</taxon>
        <taxon>Betaproteobacteria</taxon>
        <taxon>Neisseriales</taxon>
        <taxon>Neisseriaceae</taxon>
        <taxon>Neisseria</taxon>
    </lineage>
</organism>
<dbReference type="KEGG" id="nani:NCTC12227_01667"/>
<evidence type="ECO:0000313" key="1">
    <source>
        <dbReference type="EMBL" id="VEJ21900.1"/>
    </source>
</evidence>
<keyword evidence="2" id="KW-1185">Reference proteome</keyword>
<dbReference type="EMBL" id="LR134516">
    <property type="protein sequence ID" value="VEJ21900.1"/>
    <property type="molecule type" value="Genomic_DNA"/>
</dbReference>
<protein>
    <submittedName>
        <fullName evidence="1">Cupin family protein</fullName>
    </submittedName>
</protein>
<accession>A0A3S4XU19</accession>
<evidence type="ECO:0000313" key="2">
    <source>
        <dbReference type="Proteomes" id="UP000268229"/>
    </source>
</evidence>
<sequence length="94" mass="10806">MAINLPRTYVEAFRDVGCCTRYRLNKVAVYDYLRNGVTLIYNLINNKPWVDAIVKQVVPFARVQTAVSGHSVYERRCGIFNHGGFISLLYTEVF</sequence>
<dbReference type="Proteomes" id="UP000268229">
    <property type="component" value="Chromosome"/>
</dbReference>
<dbReference type="AlphaFoldDB" id="A0A3S4XU19"/>
<reference evidence="1 2" key="1">
    <citation type="submission" date="2018-12" db="EMBL/GenBank/DDBJ databases">
        <authorList>
            <consortium name="Pathogen Informatics"/>
        </authorList>
    </citation>
    <scope>NUCLEOTIDE SEQUENCE [LARGE SCALE GENOMIC DNA]</scope>
    <source>
        <strain evidence="1 2">NCTC12227</strain>
    </source>
</reference>
<gene>
    <name evidence="1" type="ORF">NCTC12227_01667</name>
</gene>
<proteinExistence type="predicted"/>